<dbReference type="AlphaFoldDB" id="A0AAN9LYR2"/>
<protein>
    <submittedName>
        <fullName evidence="1">Uncharacterized protein</fullName>
    </submittedName>
</protein>
<comment type="caution">
    <text evidence="1">The sequence shown here is derived from an EMBL/GenBank/DDBJ whole genome shotgun (WGS) entry which is preliminary data.</text>
</comment>
<dbReference type="EMBL" id="JAYMYQ010000003">
    <property type="protein sequence ID" value="KAK7344549.1"/>
    <property type="molecule type" value="Genomic_DNA"/>
</dbReference>
<evidence type="ECO:0000313" key="1">
    <source>
        <dbReference type="EMBL" id="KAK7344549.1"/>
    </source>
</evidence>
<gene>
    <name evidence="1" type="ORF">VNO77_14285</name>
</gene>
<proteinExistence type="predicted"/>
<evidence type="ECO:0000313" key="2">
    <source>
        <dbReference type="Proteomes" id="UP001367508"/>
    </source>
</evidence>
<keyword evidence="2" id="KW-1185">Reference proteome</keyword>
<accession>A0AAN9LYR2</accession>
<reference evidence="1 2" key="1">
    <citation type="submission" date="2024-01" db="EMBL/GenBank/DDBJ databases">
        <title>The genomes of 5 underutilized Papilionoideae crops provide insights into root nodulation and disease resistanc.</title>
        <authorList>
            <person name="Jiang F."/>
        </authorList>
    </citation>
    <scope>NUCLEOTIDE SEQUENCE [LARGE SCALE GENOMIC DNA]</scope>
    <source>
        <strain evidence="1">LVBAO_FW01</strain>
        <tissue evidence="1">Leaves</tissue>
    </source>
</reference>
<organism evidence="1 2">
    <name type="scientific">Canavalia gladiata</name>
    <name type="common">Sword bean</name>
    <name type="synonym">Dolichos gladiatus</name>
    <dbReference type="NCBI Taxonomy" id="3824"/>
    <lineage>
        <taxon>Eukaryota</taxon>
        <taxon>Viridiplantae</taxon>
        <taxon>Streptophyta</taxon>
        <taxon>Embryophyta</taxon>
        <taxon>Tracheophyta</taxon>
        <taxon>Spermatophyta</taxon>
        <taxon>Magnoliopsida</taxon>
        <taxon>eudicotyledons</taxon>
        <taxon>Gunneridae</taxon>
        <taxon>Pentapetalae</taxon>
        <taxon>rosids</taxon>
        <taxon>fabids</taxon>
        <taxon>Fabales</taxon>
        <taxon>Fabaceae</taxon>
        <taxon>Papilionoideae</taxon>
        <taxon>50 kb inversion clade</taxon>
        <taxon>NPAAA clade</taxon>
        <taxon>indigoferoid/millettioid clade</taxon>
        <taxon>Phaseoleae</taxon>
        <taxon>Canavalia</taxon>
    </lineage>
</organism>
<dbReference type="Proteomes" id="UP001367508">
    <property type="component" value="Unassembled WGS sequence"/>
</dbReference>
<sequence>MLVKAQSEFSEDELLSVVLMKLDEDRIITGSENEIINLVGILPNRVIQPIAEHSEYPIECLGNVVSSSFVVFNVAGSVYVWNLMVAVIKYNGSSIMHKLSDVVLKLLNAHEKKGET</sequence>
<name>A0AAN9LYR2_CANGL</name>